<name>A0A099IAY2_CLOIN</name>
<keyword evidence="1" id="KW-0175">Coiled coil</keyword>
<protein>
    <submittedName>
        <fullName evidence="2">Uncharacterized protein</fullName>
    </submittedName>
</protein>
<accession>A0A099IAY2</accession>
<dbReference type="AlphaFoldDB" id="A0A099IAY2"/>
<dbReference type="EMBL" id="JQIF01000023">
    <property type="protein sequence ID" value="KGJ54088.1"/>
    <property type="molecule type" value="Genomic_DNA"/>
</dbReference>
<feature type="coiled-coil region" evidence="1">
    <location>
        <begin position="31"/>
        <end position="58"/>
    </location>
</feature>
<dbReference type="RefSeq" id="WP_002607701.1">
    <property type="nucleotide sequence ID" value="NZ_JAKNTM010000001.1"/>
</dbReference>
<evidence type="ECO:0000313" key="3">
    <source>
        <dbReference type="Proteomes" id="UP000030008"/>
    </source>
</evidence>
<dbReference type="Proteomes" id="UP000030008">
    <property type="component" value="Unassembled WGS sequence"/>
</dbReference>
<proteinExistence type="predicted"/>
<evidence type="ECO:0000313" key="2">
    <source>
        <dbReference type="EMBL" id="KGJ54088.1"/>
    </source>
</evidence>
<organism evidence="2 3">
    <name type="scientific">Clostridium innocuum</name>
    <dbReference type="NCBI Taxonomy" id="1522"/>
    <lineage>
        <taxon>Bacteria</taxon>
        <taxon>Bacillati</taxon>
        <taxon>Bacillota</taxon>
        <taxon>Clostridia</taxon>
        <taxon>Eubacteriales</taxon>
        <taxon>Clostridiaceae</taxon>
        <taxon>Clostridium</taxon>
    </lineage>
</organism>
<reference evidence="2 3" key="1">
    <citation type="submission" date="2014-08" db="EMBL/GenBank/DDBJ databases">
        <title>Clostridium innocuum, an unnegligible vancomycin-resistant pathogen causing extra-intestinal infections.</title>
        <authorList>
            <person name="Feng Y."/>
            <person name="Chiu C.-H."/>
        </authorList>
    </citation>
    <scope>NUCLEOTIDE SEQUENCE [LARGE SCALE GENOMIC DNA]</scope>
    <source>
        <strain evidence="2 3">AN88</strain>
    </source>
</reference>
<comment type="caution">
    <text evidence="2">The sequence shown here is derived from an EMBL/GenBank/DDBJ whole genome shotgun (WGS) entry which is preliminary data.</text>
</comment>
<evidence type="ECO:0000256" key="1">
    <source>
        <dbReference type="SAM" id="Coils"/>
    </source>
</evidence>
<sequence length="76" mass="8808">MTLEKALEISQNIIVEKTTYLNTLEYEAKRMKETDLHAASIEAELKKTREEIAAMEIVNGRLQVYRNVAQQEGVRR</sequence>
<gene>
    <name evidence="2" type="ORF">CIAN88_05975</name>
</gene>